<organism evidence="1 2">
    <name type="scientific">Aquarana catesbeiana</name>
    <name type="common">American bullfrog</name>
    <name type="synonym">Rana catesbeiana</name>
    <dbReference type="NCBI Taxonomy" id="8400"/>
    <lineage>
        <taxon>Eukaryota</taxon>
        <taxon>Metazoa</taxon>
        <taxon>Chordata</taxon>
        <taxon>Craniata</taxon>
        <taxon>Vertebrata</taxon>
        <taxon>Euteleostomi</taxon>
        <taxon>Amphibia</taxon>
        <taxon>Batrachia</taxon>
        <taxon>Anura</taxon>
        <taxon>Neobatrachia</taxon>
        <taxon>Ranoidea</taxon>
        <taxon>Ranidae</taxon>
        <taxon>Aquarana</taxon>
    </lineage>
</organism>
<reference evidence="2" key="1">
    <citation type="journal article" date="2017" name="Nat. Commun.">
        <title>The North American bullfrog draft genome provides insight into hormonal regulation of long noncoding RNA.</title>
        <authorList>
            <person name="Hammond S.A."/>
            <person name="Warren R.L."/>
            <person name="Vandervalk B.P."/>
            <person name="Kucuk E."/>
            <person name="Khan H."/>
            <person name="Gibb E.A."/>
            <person name="Pandoh P."/>
            <person name="Kirk H."/>
            <person name="Zhao Y."/>
            <person name="Jones M."/>
            <person name="Mungall A.J."/>
            <person name="Coope R."/>
            <person name="Pleasance S."/>
            <person name="Moore R.A."/>
            <person name="Holt R.A."/>
            <person name="Round J.M."/>
            <person name="Ohora S."/>
            <person name="Walle B.V."/>
            <person name="Veldhoen N."/>
            <person name="Helbing C.C."/>
            <person name="Birol I."/>
        </authorList>
    </citation>
    <scope>NUCLEOTIDE SEQUENCE [LARGE SCALE GENOMIC DNA]</scope>
</reference>
<sequence length="137" mass="15772">MGKTFIFCGKAWIKLDFLKCRQKGHTKLLHHGKARQRNLHPSASEDSFTQVLSPVQQPEQFYLFFFFFLLLVKCMRTTQRKLLSLLEDSELDTGIWVFPAEQSLYRTAVITVSRVTSTPFLACLCFLCASPQHGCFC</sequence>
<protein>
    <submittedName>
        <fullName evidence="1">Uncharacterized protein</fullName>
    </submittedName>
</protein>
<dbReference type="Proteomes" id="UP000228934">
    <property type="component" value="Unassembled WGS sequence"/>
</dbReference>
<proteinExistence type="predicted"/>
<dbReference type="AlphaFoldDB" id="A0A2G9SIG9"/>
<evidence type="ECO:0000313" key="2">
    <source>
        <dbReference type="Proteomes" id="UP000228934"/>
    </source>
</evidence>
<name>A0A2G9SIG9_AQUCT</name>
<accession>A0A2G9SIG9</accession>
<gene>
    <name evidence="1" type="ORF">AB205_0016630</name>
</gene>
<evidence type="ECO:0000313" key="1">
    <source>
        <dbReference type="EMBL" id="PIO39895.1"/>
    </source>
</evidence>
<dbReference type="OrthoDB" id="6080404at2759"/>
<dbReference type="EMBL" id="KV924103">
    <property type="protein sequence ID" value="PIO39895.1"/>
    <property type="molecule type" value="Genomic_DNA"/>
</dbReference>
<keyword evidence="2" id="KW-1185">Reference proteome</keyword>